<accession>A0A6J6KH91</accession>
<feature type="domain" description="Glycosyltransferase subfamily 4-like N-terminal" evidence="1">
    <location>
        <begin position="17"/>
        <end position="175"/>
    </location>
</feature>
<evidence type="ECO:0000259" key="1">
    <source>
        <dbReference type="Pfam" id="PF13439"/>
    </source>
</evidence>
<dbReference type="InterPro" id="IPR028098">
    <property type="entry name" value="Glyco_trans_4-like_N"/>
</dbReference>
<dbReference type="CDD" id="cd03801">
    <property type="entry name" value="GT4_PimA-like"/>
    <property type="match status" value="1"/>
</dbReference>
<dbReference type="InterPro" id="IPR050194">
    <property type="entry name" value="Glycosyltransferase_grp1"/>
</dbReference>
<protein>
    <submittedName>
        <fullName evidence="2">Unannotated protein</fullName>
    </submittedName>
</protein>
<dbReference type="Gene3D" id="3.40.50.2000">
    <property type="entry name" value="Glycogen Phosphorylase B"/>
    <property type="match status" value="2"/>
</dbReference>
<name>A0A6J6KH91_9ZZZZ</name>
<organism evidence="2">
    <name type="scientific">freshwater metagenome</name>
    <dbReference type="NCBI Taxonomy" id="449393"/>
    <lineage>
        <taxon>unclassified sequences</taxon>
        <taxon>metagenomes</taxon>
        <taxon>ecological metagenomes</taxon>
    </lineage>
</organism>
<reference evidence="2" key="1">
    <citation type="submission" date="2020-05" db="EMBL/GenBank/DDBJ databases">
        <authorList>
            <person name="Chiriac C."/>
            <person name="Salcher M."/>
            <person name="Ghai R."/>
            <person name="Kavagutti S V."/>
        </authorList>
    </citation>
    <scope>NUCLEOTIDE SEQUENCE</scope>
</reference>
<dbReference type="PANTHER" id="PTHR45947">
    <property type="entry name" value="SULFOQUINOVOSYL TRANSFERASE SQD2"/>
    <property type="match status" value="1"/>
</dbReference>
<dbReference type="Pfam" id="PF13439">
    <property type="entry name" value="Glyco_transf_4"/>
    <property type="match status" value="1"/>
</dbReference>
<dbReference type="SUPFAM" id="SSF53756">
    <property type="entry name" value="UDP-Glycosyltransferase/glycogen phosphorylase"/>
    <property type="match status" value="1"/>
</dbReference>
<dbReference type="AlphaFoldDB" id="A0A6J6KH91"/>
<dbReference type="EMBL" id="CAEZWL010000005">
    <property type="protein sequence ID" value="CAB4648546.1"/>
    <property type="molecule type" value="Genomic_DNA"/>
</dbReference>
<gene>
    <name evidence="2" type="ORF">UFOPK2243_00328</name>
</gene>
<sequence length="390" mass="42985">MKKLRIGLVCPYGWDTPGGVQNHVRDLAEFFIAEGHFVSVLAPVTDEFDLPHYLVNAGKPTGIPFNGAVARLLFNPAAFARVRNWLLENEFDILHLHEPAVPSISLLALWASEGPIVGTFHAQTKKGATTRVIASIVEPAIERLSEKIAVSQAAYDTLQEHMDTTAHVIPNGIFADRYRDGVLEEKWTGATLGFIGRFEEPRKGLEVLIDALPIISRFAPDVRVLIAGPGDPEEISEDINSELRTRFQFLGKISESEKANFLKSISLYIAPNTGGESFGIIIAEALAGGAAVVASDIPAFADLLGSGKYGALFESEDPQSLAKVVIDLLRDDAKRRELAESGRVYAQRFDWSQVAQQIYEIYEQVLSKGEKLNVTSESRAWDWLLIREND</sequence>
<evidence type="ECO:0000313" key="2">
    <source>
        <dbReference type="EMBL" id="CAB4648546.1"/>
    </source>
</evidence>
<dbReference type="GO" id="GO:0016757">
    <property type="term" value="F:glycosyltransferase activity"/>
    <property type="evidence" value="ECO:0007669"/>
    <property type="project" value="TreeGrafter"/>
</dbReference>
<proteinExistence type="predicted"/>
<dbReference type="Pfam" id="PF13692">
    <property type="entry name" value="Glyco_trans_1_4"/>
    <property type="match status" value="1"/>
</dbReference>
<dbReference type="PANTHER" id="PTHR45947:SF3">
    <property type="entry name" value="SULFOQUINOVOSYL TRANSFERASE SQD2"/>
    <property type="match status" value="1"/>
</dbReference>